<keyword evidence="2" id="KW-1185">Reference proteome</keyword>
<proteinExistence type="predicted"/>
<evidence type="ECO:0000313" key="1">
    <source>
        <dbReference type="EMBL" id="KAJ0098022.1"/>
    </source>
</evidence>
<name>A0ACC1BGG1_9ROSI</name>
<dbReference type="Proteomes" id="UP001164250">
    <property type="component" value="Chromosome 5"/>
</dbReference>
<reference evidence="2" key="1">
    <citation type="journal article" date="2023" name="G3 (Bethesda)">
        <title>Genome assembly and association tests identify interacting loci associated with vigor, precocity, and sex in interspecific pistachio rootstocks.</title>
        <authorList>
            <person name="Palmer W."/>
            <person name="Jacygrad E."/>
            <person name="Sagayaradj S."/>
            <person name="Cavanaugh K."/>
            <person name="Han R."/>
            <person name="Bertier L."/>
            <person name="Beede B."/>
            <person name="Kafkas S."/>
            <person name="Golino D."/>
            <person name="Preece J."/>
            <person name="Michelmore R."/>
        </authorList>
    </citation>
    <scope>NUCLEOTIDE SEQUENCE [LARGE SCALE GENOMIC DNA]</scope>
</reference>
<gene>
    <name evidence="1" type="ORF">Patl1_28057</name>
</gene>
<accession>A0ACC1BGG1</accession>
<sequence length="182" mass="19896">MNHGEPGNRYAAWAMQTAISQNIGVPWIMCQQYVGLPESVVSNFWGGKVSHRPAEDIAFSVAHFFQKGGSVNNYYMYHGGTNVGRTAGGLFITTSYDYDAPIDEYGLPRNPKWGHLKDLHRAIKLCEQVVLNSEPINWSLGPSQEADAGACAAFLANKDNKTDMIVAVSKRLISLACMVKGG</sequence>
<organism evidence="1 2">
    <name type="scientific">Pistacia atlantica</name>
    <dbReference type="NCBI Taxonomy" id="434234"/>
    <lineage>
        <taxon>Eukaryota</taxon>
        <taxon>Viridiplantae</taxon>
        <taxon>Streptophyta</taxon>
        <taxon>Embryophyta</taxon>
        <taxon>Tracheophyta</taxon>
        <taxon>Spermatophyta</taxon>
        <taxon>Magnoliopsida</taxon>
        <taxon>eudicotyledons</taxon>
        <taxon>Gunneridae</taxon>
        <taxon>Pentapetalae</taxon>
        <taxon>rosids</taxon>
        <taxon>malvids</taxon>
        <taxon>Sapindales</taxon>
        <taxon>Anacardiaceae</taxon>
        <taxon>Pistacia</taxon>
    </lineage>
</organism>
<dbReference type="EMBL" id="CM047901">
    <property type="protein sequence ID" value="KAJ0098022.1"/>
    <property type="molecule type" value="Genomic_DNA"/>
</dbReference>
<comment type="caution">
    <text evidence="1">The sequence shown here is derived from an EMBL/GenBank/DDBJ whole genome shotgun (WGS) entry which is preliminary data.</text>
</comment>
<evidence type="ECO:0000313" key="2">
    <source>
        <dbReference type="Proteomes" id="UP001164250"/>
    </source>
</evidence>
<protein>
    <submittedName>
        <fullName evidence="1">Uncharacterized protein</fullName>
    </submittedName>
</protein>